<protein>
    <submittedName>
        <fullName evidence="1">Uncharacterized protein</fullName>
    </submittedName>
</protein>
<dbReference type="EMBL" id="CP096984">
    <property type="protein sequence ID" value="URZ13736.1"/>
    <property type="molecule type" value="Genomic_DNA"/>
</dbReference>
<accession>A0A1S8LB79</accession>
<dbReference type="AlphaFoldDB" id="A0A1S8LB79"/>
<name>A0A1S8LB79_9CLOT</name>
<evidence type="ECO:0000313" key="1">
    <source>
        <dbReference type="EMBL" id="URZ13736.1"/>
    </source>
</evidence>
<dbReference type="KEGG" id="crw:CROST_045140"/>
<evidence type="ECO:0000313" key="2">
    <source>
        <dbReference type="Proteomes" id="UP000190951"/>
    </source>
</evidence>
<sequence>MLFYLDILGYNSIKINLFKIIQINWAILEGKLYMKVKSKLWKQIIKSELLSIIFAIASRLYIALILNYVYLTGNYKTVAITITVFVVFCIITSIMFLSEHMINIVIIALSYFIYCKIFLYIILVQGGSFNDYGFGILGLTLEVFLGGFNYIIVVVASVIAVGVHKIKSFDLEKRDY</sequence>
<reference evidence="1 2" key="1">
    <citation type="submission" date="2022-04" db="EMBL/GenBank/DDBJ databases">
        <title>Genome sequence of C. roseum typestrain.</title>
        <authorList>
            <person name="Poehlein A."/>
            <person name="Schoch T."/>
            <person name="Duerre P."/>
            <person name="Daniel R."/>
        </authorList>
    </citation>
    <scope>NUCLEOTIDE SEQUENCE [LARGE SCALE GENOMIC DNA]</scope>
    <source>
        <strain evidence="1 2">DSM 7320</strain>
        <plasmid evidence="1 2">p330</plasmid>
    </source>
</reference>
<gene>
    <name evidence="1" type="ORF">CROST_045140</name>
</gene>
<proteinExistence type="predicted"/>
<organism evidence="1 2">
    <name type="scientific">Clostridium felsineum</name>
    <dbReference type="NCBI Taxonomy" id="36839"/>
    <lineage>
        <taxon>Bacteria</taxon>
        <taxon>Bacillati</taxon>
        <taxon>Bacillota</taxon>
        <taxon>Clostridia</taxon>
        <taxon>Eubacteriales</taxon>
        <taxon>Clostridiaceae</taxon>
        <taxon>Clostridium</taxon>
    </lineage>
</organism>
<dbReference type="Proteomes" id="UP000190951">
    <property type="component" value="Plasmid p330"/>
</dbReference>
<keyword evidence="1" id="KW-0614">Plasmid</keyword>
<geneLocation type="plasmid" evidence="1 2">
    <name>p330</name>
</geneLocation>
<keyword evidence="2" id="KW-1185">Reference proteome</keyword>